<sequence>MDFIIKNLQKSVVTVSREIGYVVIDTAPSGQYNLVRRLDRDNYPRFHVYLKQQGIDFIFSLHLDQKKPVYRGAHAHSGEYFGPVVEGEADRIKSIL</sequence>
<proteinExistence type="predicted"/>
<protein>
    <submittedName>
        <fullName evidence="1">Uncharacterized protein</fullName>
    </submittedName>
</protein>
<accession>A0A1F5B1U1</accession>
<organism evidence="1 2">
    <name type="scientific">Candidatus Azambacteria bacterium RIFCSPHIGHO2_01_FULL_40_24</name>
    <dbReference type="NCBI Taxonomy" id="1797301"/>
    <lineage>
        <taxon>Bacteria</taxon>
        <taxon>Candidatus Azamiibacteriota</taxon>
    </lineage>
</organism>
<comment type="caution">
    <text evidence="1">The sequence shown here is derived from an EMBL/GenBank/DDBJ whole genome shotgun (WGS) entry which is preliminary data.</text>
</comment>
<dbReference type="Proteomes" id="UP000176431">
    <property type="component" value="Unassembled WGS sequence"/>
</dbReference>
<name>A0A1F5B1U1_9BACT</name>
<evidence type="ECO:0000313" key="1">
    <source>
        <dbReference type="EMBL" id="OGD24608.1"/>
    </source>
</evidence>
<reference evidence="1 2" key="1">
    <citation type="journal article" date="2016" name="Nat. Commun.">
        <title>Thousands of microbial genomes shed light on interconnected biogeochemical processes in an aquifer system.</title>
        <authorList>
            <person name="Anantharaman K."/>
            <person name="Brown C.T."/>
            <person name="Hug L.A."/>
            <person name="Sharon I."/>
            <person name="Castelle C.J."/>
            <person name="Probst A.J."/>
            <person name="Thomas B.C."/>
            <person name="Singh A."/>
            <person name="Wilkins M.J."/>
            <person name="Karaoz U."/>
            <person name="Brodie E.L."/>
            <person name="Williams K.H."/>
            <person name="Hubbard S.S."/>
            <person name="Banfield J.F."/>
        </authorList>
    </citation>
    <scope>NUCLEOTIDE SEQUENCE [LARGE SCALE GENOMIC DNA]</scope>
</reference>
<gene>
    <name evidence="1" type="ORF">A2819_00010</name>
</gene>
<evidence type="ECO:0000313" key="2">
    <source>
        <dbReference type="Proteomes" id="UP000176431"/>
    </source>
</evidence>
<dbReference type="AlphaFoldDB" id="A0A1F5B1U1"/>
<dbReference type="EMBL" id="MEYK01000038">
    <property type="protein sequence ID" value="OGD24608.1"/>
    <property type="molecule type" value="Genomic_DNA"/>
</dbReference>